<gene>
    <name evidence="2" type="ORF">OG517_32875</name>
</gene>
<protein>
    <submittedName>
        <fullName evidence="2">Uncharacterized protein</fullName>
    </submittedName>
</protein>
<proteinExistence type="predicted"/>
<dbReference type="Proteomes" id="UP001432039">
    <property type="component" value="Chromosome"/>
</dbReference>
<organism evidence="2 3">
    <name type="scientific">Streptomyces virginiae</name>
    <name type="common">Streptomyces cinnamonensis</name>
    <dbReference type="NCBI Taxonomy" id="1961"/>
    <lineage>
        <taxon>Bacteria</taxon>
        <taxon>Bacillati</taxon>
        <taxon>Actinomycetota</taxon>
        <taxon>Actinomycetes</taxon>
        <taxon>Kitasatosporales</taxon>
        <taxon>Streptomycetaceae</taxon>
        <taxon>Streptomyces</taxon>
    </lineage>
</organism>
<reference evidence="2" key="1">
    <citation type="submission" date="2022-10" db="EMBL/GenBank/DDBJ databases">
        <title>The complete genomes of actinobacterial strains from the NBC collection.</title>
        <authorList>
            <person name="Joergensen T.S."/>
            <person name="Alvarez Arevalo M."/>
            <person name="Sterndorff E.B."/>
            <person name="Faurdal D."/>
            <person name="Vuksanovic O."/>
            <person name="Mourched A.-S."/>
            <person name="Charusanti P."/>
            <person name="Shaw S."/>
            <person name="Blin K."/>
            <person name="Weber T."/>
        </authorList>
    </citation>
    <scope>NUCLEOTIDE SEQUENCE</scope>
    <source>
        <strain evidence="2">NBC_00248</strain>
    </source>
</reference>
<dbReference type="RefSeq" id="WP_328964198.1">
    <property type="nucleotide sequence ID" value="NZ_CP108090.1"/>
</dbReference>
<dbReference type="EMBL" id="CP108090">
    <property type="protein sequence ID" value="WUQ15818.1"/>
    <property type="molecule type" value="Genomic_DNA"/>
</dbReference>
<evidence type="ECO:0000256" key="1">
    <source>
        <dbReference type="SAM" id="MobiDB-lite"/>
    </source>
</evidence>
<keyword evidence="3" id="KW-1185">Reference proteome</keyword>
<feature type="region of interest" description="Disordered" evidence="1">
    <location>
        <begin position="1"/>
        <end position="65"/>
    </location>
</feature>
<sequence>MLSVLDPAKETLRGAGHTPPRHSEQAVLDGTPVRQEGLDQSGSADALAVLGPGDDVPRFEAEAMD</sequence>
<evidence type="ECO:0000313" key="3">
    <source>
        <dbReference type="Proteomes" id="UP001432039"/>
    </source>
</evidence>
<name>A0ABZ1TLS4_STRVG</name>
<evidence type="ECO:0000313" key="2">
    <source>
        <dbReference type="EMBL" id="WUQ15818.1"/>
    </source>
</evidence>
<feature type="compositionally biased region" description="Basic and acidic residues" evidence="1">
    <location>
        <begin position="55"/>
        <end position="65"/>
    </location>
</feature>
<accession>A0ABZ1TLS4</accession>